<dbReference type="RefSeq" id="WP_003066904.1">
    <property type="nucleotide sequence ID" value="NZ_ADVQ01000051.1"/>
</dbReference>
<dbReference type="EC" id="3.6.1.-" evidence="4"/>
<dbReference type="SUPFAM" id="SSF55811">
    <property type="entry name" value="Nudix"/>
    <property type="match status" value="1"/>
</dbReference>
<accession>A0A0K6HWN4</accession>
<dbReference type="EMBL" id="AWTN01000116">
    <property type="protein sequence ID" value="KGG85918.1"/>
    <property type="molecule type" value="Genomic_DNA"/>
</dbReference>
<accession>D8D7M6</accession>
<dbReference type="InterPro" id="IPR033713">
    <property type="entry name" value="NudJ"/>
</dbReference>
<dbReference type="PATRIC" id="fig|285.49.peg.403"/>
<dbReference type="InterPro" id="IPR000086">
    <property type="entry name" value="NUDIX_hydrolase_dom"/>
</dbReference>
<dbReference type="GO" id="GO:0017110">
    <property type="term" value="F:nucleoside diphosphate phosphatase activity"/>
    <property type="evidence" value="ECO:0007669"/>
    <property type="project" value="InterPro"/>
</dbReference>
<dbReference type="EMBL" id="AWTP01000176">
    <property type="protein sequence ID" value="KGH02860.1"/>
    <property type="molecule type" value="Genomic_DNA"/>
</dbReference>
<dbReference type="AlphaFoldDB" id="A0A0E3BFJ9"/>
<keyword evidence="9" id="KW-1185">Reference proteome</keyword>
<comment type="caution">
    <text evidence="6">The sequence shown here is derived from an EMBL/GenBank/DDBJ whole genome shotgun (WGS) entry which is preliminary data.</text>
</comment>
<keyword evidence="4 6" id="KW-0378">Hydrolase</keyword>
<evidence type="ECO:0000313" key="8">
    <source>
        <dbReference type="EMBL" id="MDH1332869.1"/>
    </source>
</evidence>
<evidence type="ECO:0000313" key="6">
    <source>
        <dbReference type="EMBL" id="KGG85918.1"/>
    </source>
</evidence>
<dbReference type="GO" id="GO:0004787">
    <property type="term" value="F:thiamine diphosphate phosphatase activity"/>
    <property type="evidence" value="ECO:0007669"/>
    <property type="project" value="InterPro"/>
</dbReference>
<proteinExistence type="inferred from homology"/>
<dbReference type="PROSITE" id="PS51462">
    <property type="entry name" value="NUDIX"/>
    <property type="match status" value="1"/>
</dbReference>
<comment type="subunit">
    <text evidence="2 4">Monomer.</text>
</comment>
<protein>
    <recommendedName>
        <fullName evidence="3 4">Phosphatase NudJ</fullName>
        <ecNumber evidence="4">3.6.1.-</ecNumber>
    </recommendedName>
</protein>
<dbReference type="EMBL" id="JAOCEK010000001">
    <property type="protein sequence ID" value="MDH1332869.1"/>
    <property type="molecule type" value="Genomic_DNA"/>
</dbReference>
<name>A0A0E3BFJ9_9BURK</name>
<keyword evidence="4" id="KW-0460">Magnesium</keyword>
<reference evidence="8" key="2">
    <citation type="submission" date="2022-09" db="EMBL/GenBank/DDBJ databases">
        <title>Intensive care unit water sources are persistently colonized with multi-drug resistant bacteria and are the site of extensive horizontal gene transfer of antibiotic resistance genes.</title>
        <authorList>
            <person name="Diorio-Toth L."/>
        </authorList>
    </citation>
    <scope>NUCLEOTIDE SEQUENCE</scope>
    <source>
        <strain evidence="8">GD03832</strain>
    </source>
</reference>
<reference evidence="9 10" key="1">
    <citation type="submission" date="2013-09" db="EMBL/GenBank/DDBJ databases">
        <title>High correlation between genotypes and phenotypes of environmental bacteria Comamonas testosteroni strains.</title>
        <authorList>
            <person name="Liu L."/>
            <person name="Zhu W."/>
            <person name="Xia X."/>
            <person name="Xu B."/>
            <person name="Luo M."/>
            <person name="Wang G."/>
        </authorList>
    </citation>
    <scope>NUCLEOTIDE SEQUENCE [LARGE SCALE GENOMIC DNA]</scope>
    <source>
        <strain evidence="7 9">DF2</strain>
        <strain evidence="6 10">JL14</strain>
    </source>
</reference>
<dbReference type="Pfam" id="PF00293">
    <property type="entry name" value="NUDIX"/>
    <property type="match status" value="1"/>
</dbReference>
<accession>A0A0E3BFJ9</accession>
<dbReference type="Proteomes" id="UP000029549">
    <property type="component" value="Unassembled WGS sequence"/>
</dbReference>
<evidence type="ECO:0000256" key="3">
    <source>
        <dbReference type="ARBA" id="ARBA00015552"/>
    </source>
</evidence>
<evidence type="ECO:0000313" key="7">
    <source>
        <dbReference type="EMBL" id="KGH02860.1"/>
    </source>
</evidence>
<organism evidence="6 10">
    <name type="scientific">Comamonas thiooxydans</name>
    <dbReference type="NCBI Taxonomy" id="363952"/>
    <lineage>
        <taxon>Bacteria</taxon>
        <taxon>Pseudomonadati</taxon>
        <taxon>Pseudomonadota</taxon>
        <taxon>Betaproteobacteria</taxon>
        <taxon>Burkholderiales</taxon>
        <taxon>Comamonadaceae</taxon>
        <taxon>Comamonas</taxon>
    </lineage>
</organism>
<dbReference type="OrthoDB" id="8594221at2"/>
<evidence type="ECO:0000313" key="9">
    <source>
        <dbReference type="Proteomes" id="UP000029549"/>
    </source>
</evidence>
<dbReference type="CDD" id="cd03675">
    <property type="entry name" value="NUDIX_Hydrolase"/>
    <property type="match status" value="1"/>
</dbReference>
<dbReference type="Proteomes" id="UP001161065">
    <property type="component" value="Unassembled WGS sequence"/>
</dbReference>
<dbReference type="PANTHER" id="PTHR43736">
    <property type="entry name" value="ADP-RIBOSE PYROPHOSPHATASE"/>
    <property type="match status" value="1"/>
</dbReference>
<comment type="cofactor">
    <cofactor evidence="4">
        <name>Mg(2+)</name>
        <dbReference type="ChEBI" id="CHEBI:18420"/>
    </cofactor>
</comment>
<evidence type="ECO:0000256" key="2">
    <source>
        <dbReference type="ARBA" id="ARBA00011245"/>
    </source>
</evidence>
<dbReference type="GO" id="GO:0017111">
    <property type="term" value="F:ribonucleoside triphosphate phosphatase activity"/>
    <property type="evidence" value="ECO:0007669"/>
    <property type="project" value="InterPro"/>
</dbReference>
<evidence type="ECO:0000313" key="10">
    <source>
        <dbReference type="Proteomes" id="UP000029567"/>
    </source>
</evidence>
<feature type="domain" description="Nudix hydrolase" evidence="5">
    <location>
        <begin position="7"/>
        <end position="143"/>
    </location>
</feature>
<dbReference type="PANTHER" id="PTHR43736:SF1">
    <property type="entry name" value="DIHYDRONEOPTERIN TRIPHOSPHATE DIPHOSPHATASE"/>
    <property type="match status" value="1"/>
</dbReference>
<evidence type="ECO:0000256" key="4">
    <source>
        <dbReference type="RuleBase" id="RU364043"/>
    </source>
</evidence>
<sequence>MPAMPNRWKPNVTVSAIIERDGRFLLVEEQTADGLRLNTPAGHLDPSESPVDACVREVMEETAYSFTPTALVGIYMNRFVRTRTGSDITYLRFAFTGDLGMHHAQRHLDDGIVRSVWLSLDELKATEHLHRSPIVLESVGDYLAGQRYDIGLIHADASIYKVPQLTRPVPEEAGATLDDVLVQIH</sequence>
<dbReference type="GeneID" id="69562708"/>
<gene>
    <name evidence="4" type="primary">nudJ</name>
    <name evidence="8" type="ORF">N5D63_01785</name>
    <name evidence="6" type="ORF">P245_21895</name>
    <name evidence="7" type="ORF">P608_26280</name>
</gene>
<dbReference type="InterPro" id="IPR015797">
    <property type="entry name" value="NUDIX_hydrolase-like_dom_sf"/>
</dbReference>
<comment type="similarity">
    <text evidence="1 4">Belongs to the Nudix hydrolase family. NudJ subfamily.</text>
</comment>
<evidence type="ECO:0000259" key="5">
    <source>
        <dbReference type="PROSITE" id="PS51462"/>
    </source>
</evidence>
<dbReference type="Gene3D" id="3.90.79.10">
    <property type="entry name" value="Nucleoside Triphosphate Pyrophosphohydrolase"/>
    <property type="match status" value="1"/>
</dbReference>
<dbReference type="Proteomes" id="UP000029567">
    <property type="component" value="Unassembled WGS sequence"/>
</dbReference>
<evidence type="ECO:0000256" key="1">
    <source>
        <dbReference type="ARBA" id="ARBA00007608"/>
    </source>
</evidence>